<sequence>MLPAPHLAHLHHILPPVSIPTLTMHDIVQAASSTSVLGLMPNKGFSSFIFILSPPGSDHQSLHMKRHCFFVQVPNIRSFQHRECGAANVTVTLDFLLHLFTAKQADLGVVHAHGRALMYNDTALKKIVTHVQCTETFHSCLHWDKVDCIRKTRLSRQLEYFELLV</sequence>
<organism evidence="1 2">
    <name type="scientific">Armillaria gallica</name>
    <name type="common">Bulbous honey fungus</name>
    <name type="synonym">Armillaria bulbosa</name>
    <dbReference type="NCBI Taxonomy" id="47427"/>
    <lineage>
        <taxon>Eukaryota</taxon>
        <taxon>Fungi</taxon>
        <taxon>Dikarya</taxon>
        <taxon>Basidiomycota</taxon>
        <taxon>Agaricomycotina</taxon>
        <taxon>Agaricomycetes</taxon>
        <taxon>Agaricomycetidae</taxon>
        <taxon>Agaricales</taxon>
        <taxon>Marasmiineae</taxon>
        <taxon>Physalacriaceae</taxon>
        <taxon>Armillaria</taxon>
    </lineage>
</organism>
<accession>A0A2H3DDN3</accession>
<evidence type="ECO:0000313" key="1">
    <source>
        <dbReference type="EMBL" id="PBK93349.1"/>
    </source>
</evidence>
<dbReference type="AlphaFoldDB" id="A0A2H3DDN3"/>
<keyword evidence="2" id="KW-1185">Reference proteome</keyword>
<reference evidence="2" key="1">
    <citation type="journal article" date="2017" name="Nat. Ecol. Evol.">
        <title>Genome expansion and lineage-specific genetic innovations in the forest pathogenic fungi Armillaria.</title>
        <authorList>
            <person name="Sipos G."/>
            <person name="Prasanna A.N."/>
            <person name="Walter M.C."/>
            <person name="O'Connor E."/>
            <person name="Balint B."/>
            <person name="Krizsan K."/>
            <person name="Kiss B."/>
            <person name="Hess J."/>
            <person name="Varga T."/>
            <person name="Slot J."/>
            <person name="Riley R."/>
            <person name="Boka B."/>
            <person name="Rigling D."/>
            <person name="Barry K."/>
            <person name="Lee J."/>
            <person name="Mihaltcheva S."/>
            <person name="LaButti K."/>
            <person name="Lipzen A."/>
            <person name="Waldron R."/>
            <person name="Moloney N.M."/>
            <person name="Sperisen C."/>
            <person name="Kredics L."/>
            <person name="Vagvoelgyi C."/>
            <person name="Patrignani A."/>
            <person name="Fitzpatrick D."/>
            <person name="Nagy I."/>
            <person name="Doyle S."/>
            <person name="Anderson J.B."/>
            <person name="Grigoriev I.V."/>
            <person name="Gueldener U."/>
            <person name="Muensterkoetter M."/>
            <person name="Nagy L.G."/>
        </authorList>
    </citation>
    <scope>NUCLEOTIDE SEQUENCE [LARGE SCALE GENOMIC DNA]</scope>
    <source>
        <strain evidence="2">Ar21-2</strain>
    </source>
</reference>
<evidence type="ECO:0000313" key="2">
    <source>
        <dbReference type="Proteomes" id="UP000217790"/>
    </source>
</evidence>
<name>A0A2H3DDN3_ARMGA</name>
<protein>
    <submittedName>
        <fullName evidence="1">Uncharacterized protein</fullName>
    </submittedName>
</protein>
<gene>
    <name evidence="1" type="ORF">ARMGADRAFT_121588</name>
</gene>
<dbReference type="EMBL" id="KZ293656">
    <property type="protein sequence ID" value="PBK93349.1"/>
    <property type="molecule type" value="Genomic_DNA"/>
</dbReference>
<dbReference type="Proteomes" id="UP000217790">
    <property type="component" value="Unassembled WGS sequence"/>
</dbReference>
<dbReference type="InParanoid" id="A0A2H3DDN3"/>
<proteinExistence type="predicted"/>